<dbReference type="InterPro" id="IPR032466">
    <property type="entry name" value="Metal_Hydrolase"/>
</dbReference>
<evidence type="ECO:0000313" key="9">
    <source>
        <dbReference type="EMBL" id="MBC5668811.1"/>
    </source>
</evidence>
<dbReference type="InterPro" id="IPR006679">
    <property type="entry name" value="Adenine_deam"/>
</dbReference>
<dbReference type="PANTHER" id="PTHR11113:SF2">
    <property type="entry name" value="ADENINE DEAMINASE"/>
    <property type="match status" value="1"/>
</dbReference>
<dbReference type="SUPFAM" id="SSF51338">
    <property type="entry name" value="Composite domain of metallo-dependent hydrolases"/>
    <property type="match status" value="1"/>
</dbReference>
<keyword evidence="3 6" id="KW-0378">Hydrolase</keyword>
<evidence type="ECO:0000256" key="1">
    <source>
        <dbReference type="ARBA" id="ARBA00006773"/>
    </source>
</evidence>
<comment type="catalytic activity">
    <reaction evidence="5 6">
        <text>adenine + H2O + H(+) = hypoxanthine + NH4(+)</text>
        <dbReference type="Rhea" id="RHEA:23688"/>
        <dbReference type="ChEBI" id="CHEBI:15377"/>
        <dbReference type="ChEBI" id="CHEBI:15378"/>
        <dbReference type="ChEBI" id="CHEBI:16708"/>
        <dbReference type="ChEBI" id="CHEBI:17368"/>
        <dbReference type="ChEBI" id="CHEBI:28938"/>
        <dbReference type="EC" id="3.5.4.2"/>
    </reaction>
</comment>
<comment type="similarity">
    <text evidence="1 6">Belongs to the metallo-dependent hydrolases superfamily. Adenine deaminase family.</text>
</comment>
<dbReference type="SUPFAM" id="SSF51556">
    <property type="entry name" value="Metallo-dependent hydrolases"/>
    <property type="match status" value="1"/>
</dbReference>
<comment type="caution">
    <text evidence="9">The sequence shown here is derived from an EMBL/GenBank/DDBJ whole genome shotgun (WGS) entry which is preliminary data.</text>
</comment>
<dbReference type="HAMAP" id="MF_01518">
    <property type="entry name" value="Adenine_deamin"/>
    <property type="match status" value="1"/>
</dbReference>
<evidence type="ECO:0000256" key="3">
    <source>
        <dbReference type="ARBA" id="ARBA00022801"/>
    </source>
</evidence>
<dbReference type="InterPro" id="IPR011059">
    <property type="entry name" value="Metal-dep_hydrolase_composite"/>
</dbReference>
<dbReference type="GO" id="GO:0000034">
    <property type="term" value="F:adenine deaminase activity"/>
    <property type="evidence" value="ECO:0007669"/>
    <property type="project" value="UniProtKB-EC"/>
</dbReference>
<dbReference type="PANTHER" id="PTHR11113">
    <property type="entry name" value="N-ACETYLGLUCOSAMINE-6-PHOSPHATE DEACETYLASE"/>
    <property type="match status" value="1"/>
</dbReference>
<evidence type="ECO:0000256" key="6">
    <source>
        <dbReference type="HAMAP-Rule" id="MF_01518"/>
    </source>
</evidence>
<dbReference type="EMBL" id="JACOOZ010000010">
    <property type="protein sequence ID" value="MBC5668811.1"/>
    <property type="molecule type" value="Genomic_DNA"/>
</dbReference>
<evidence type="ECO:0000256" key="2">
    <source>
        <dbReference type="ARBA" id="ARBA00012782"/>
    </source>
</evidence>
<evidence type="ECO:0000259" key="8">
    <source>
        <dbReference type="Pfam" id="PF13382"/>
    </source>
</evidence>
<evidence type="ECO:0000313" key="10">
    <source>
        <dbReference type="Proteomes" id="UP000597877"/>
    </source>
</evidence>
<gene>
    <name evidence="6 9" type="primary">ade</name>
    <name evidence="9" type="ORF">H8S00_12625</name>
</gene>
<evidence type="ECO:0000259" key="7">
    <source>
        <dbReference type="Pfam" id="PF01979"/>
    </source>
</evidence>
<protein>
    <recommendedName>
        <fullName evidence="2 6">Adenine deaminase</fullName>
        <shortName evidence="6">Adenase</shortName>
        <shortName evidence="6">Adenine aminase</shortName>
        <ecNumber evidence="2 6">3.5.4.2</ecNumber>
    </recommendedName>
</protein>
<dbReference type="Gene3D" id="2.30.40.10">
    <property type="entry name" value="Urease, subunit C, domain 1"/>
    <property type="match status" value="1"/>
</dbReference>
<dbReference type="InterPro" id="IPR006680">
    <property type="entry name" value="Amidohydro-rel"/>
</dbReference>
<dbReference type="Pfam" id="PF01979">
    <property type="entry name" value="Amidohydro_1"/>
    <property type="match status" value="1"/>
</dbReference>
<evidence type="ECO:0000256" key="5">
    <source>
        <dbReference type="ARBA" id="ARBA00047720"/>
    </source>
</evidence>
<dbReference type="NCBIfam" id="TIGR01178">
    <property type="entry name" value="ade"/>
    <property type="match status" value="1"/>
</dbReference>
<dbReference type="Proteomes" id="UP000597877">
    <property type="component" value="Unassembled WGS sequence"/>
</dbReference>
<dbReference type="Gene3D" id="3.20.20.140">
    <property type="entry name" value="Metal-dependent hydrolases"/>
    <property type="match status" value="1"/>
</dbReference>
<accession>A0ABR7F5C6</accession>
<keyword evidence="10" id="KW-1185">Reference proteome</keyword>
<dbReference type="CDD" id="cd01295">
    <property type="entry name" value="AdeC"/>
    <property type="match status" value="1"/>
</dbReference>
<comment type="cofactor">
    <cofactor evidence="6">
        <name>Mn(2+)</name>
        <dbReference type="ChEBI" id="CHEBI:29035"/>
    </cofactor>
</comment>
<name>A0ABR7F5C6_9FIRM</name>
<feature type="domain" description="Adenine deaminase C-terminal" evidence="8">
    <location>
        <begin position="399"/>
        <end position="568"/>
    </location>
</feature>
<dbReference type="RefSeq" id="WP_118590105.1">
    <property type="nucleotide sequence ID" value="NZ_JACOOZ010000010.1"/>
</dbReference>
<dbReference type="InterPro" id="IPR026912">
    <property type="entry name" value="Adenine_deam_C"/>
</dbReference>
<sequence length="572" mass="62500">MHDNIKKRINIAAKRQPADLVIKNCKIVNVFTHEIIEGDIAISDGKIAAVGNYSGEKEVDAEGRYALPGFINSHIHIESSFVSPEEFSRLVVPHGTTTIIADPHEIVNVCGMDGFDYMVKAGENAALNIKYMLPSCVPCTPWEHAGAVVDSKAISEVINQDKVFGMGEFMNTVGVINTDSEVIEKISLCHQAGKLIDGHSPGLKGDDLSAYVTAGIHTDHESGSLEELNERLRNGMYVMLRYGSACRELPMLLKGVNEQNSRRCILCADDLQPVTIFEKGDMDEKLRICVENGIDPITAVQMATLNAAECFHSDDRGAIAPNKKADIVLVDDLEKFKIDKVWIEGNLVADKGNYLADTKHIGIQKVAGSVKVKDFSIDKLKMHLESDKATVIGILPDSVVTKKKVMKINRGEDGDFKFDKNIDVAKVAVVERHQMTGNVATALIEGYGIKTGAVAVTVAHDSHNIIVVGTNNEDMAFAVSKLIELEGGIVVVDGGEVLESMPLPIAGLMSDKSGEWVRDKLTKIHNIAYDRLKVNPNVEPTMTLCFMSLPVIPEVKITDIGLFDVVEQKFIK</sequence>
<dbReference type="Pfam" id="PF13382">
    <property type="entry name" value="Adenine_deam_C"/>
    <property type="match status" value="1"/>
</dbReference>
<reference evidence="9 10" key="1">
    <citation type="submission" date="2020-08" db="EMBL/GenBank/DDBJ databases">
        <title>Genome public.</title>
        <authorList>
            <person name="Liu C."/>
            <person name="Sun Q."/>
        </authorList>
    </citation>
    <scope>NUCLEOTIDE SEQUENCE [LARGE SCALE GENOMIC DNA]</scope>
    <source>
        <strain evidence="9 10">BX4</strain>
    </source>
</reference>
<feature type="domain" description="Amidohydrolase-related" evidence="7">
    <location>
        <begin position="65"/>
        <end position="348"/>
    </location>
</feature>
<evidence type="ECO:0000256" key="4">
    <source>
        <dbReference type="ARBA" id="ARBA00023211"/>
    </source>
</evidence>
<organism evidence="9 10">
    <name type="scientific">Eubacterium segne</name>
    <dbReference type="NCBI Taxonomy" id="2763045"/>
    <lineage>
        <taxon>Bacteria</taxon>
        <taxon>Bacillati</taxon>
        <taxon>Bacillota</taxon>
        <taxon>Clostridia</taxon>
        <taxon>Eubacteriales</taxon>
        <taxon>Eubacteriaceae</taxon>
        <taxon>Eubacterium</taxon>
    </lineage>
</organism>
<keyword evidence="4 6" id="KW-0464">Manganese</keyword>
<dbReference type="EC" id="3.5.4.2" evidence="2 6"/>
<proteinExistence type="inferred from homology"/>